<organism evidence="2 3">
    <name type="scientific">Igneacidithiobacillus copahuensis</name>
    <dbReference type="NCBI Taxonomy" id="2724909"/>
    <lineage>
        <taxon>Bacteria</taxon>
        <taxon>Pseudomonadati</taxon>
        <taxon>Pseudomonadota</taxon>
        <taxon>Acidithiobacillia</taxon>
        <taxon>Acidithiobacillales</taxon>
        <taxon>Acidithiobacillaceae</taxon>
        <taxon>Igneacidithiobacillus</taxon>
    </lineage>
</organism>
<dbReference type="RefSeq" id="WP_215858558.1">
    <property type="nucleotide sequence ID" value="NZ_JAAXYO010000115.1"/>
</dbReference>
<reference evidence="2" key="1">
    <citation type="journal article" date="2021" name="ISME J.">
        <title>Genomic evolution of the class Acidithiobacillia: deep-branching Proteobacteria living in extreme acidic conditions.</title>
        <authorList>
            <person name="Moya-Beltran A."/>
            <person name="Beard S."/>
            <person name="Rojas-Villalobos C."/>
            <person name="Issotta F."/>
            <person name="Gallardo Y."/>
            <person name="Ulloa R."/>
            <person name="Giaveno A."/>
            <person name="Degli Esposti M."/>
            <person name="Johnson D.B."/>
            <person name="Quatrini R."/>
        </authorList>
    </citation>
    <scope>NUCLEOTIDE SEQUENCE</scope>
    <source>
        <strain evidence="2">VAN18-1</strain>
    </source>
</reference>
<dbReference type="AlphaFoldDB" id="A0AAE2YPY0"/>
<keyword evidence="1" id="KW-0732">Signal</keyword>
<gene>
    <name evidence="2" type="ORF">HFQ13_08300</name>
</gene>
<evidence type="ECO:0000256" key="1">
    <source>
        <dbReference type="SAM" id="SignalP"/>
    </source>
</evidence>
<accession>A0AAE2YPY0</accession>
<keyword evidence="3" id="KW-1185">Reference proteome</keyword>
<protein>
    <recommendedName>
        <fullName evidence="4">Penicillin-binding protein activator LpoB</fullName>
    </recommendedName>
</protein>
<name>A0AAE2YPY0_9PROT</name>
<dbReference type="Gene3D" id="3.40.50.10610">
    <property type="entry name" value="ABC-type transport auxiliary lipoprotein component"/>
    <property type="match status" value="1"/>
</dbReference>
<dbReference type="PROSITE" id="PS51257">
    <property type="entry name" value="PROKAR_LIPOPROTEIN"/>
    <property type="match status" value="1"/>
</dbReference>
<feature type="signal peptide" evidence="1">
    <location>
        <begin position="1"/>
        <end position="22"/>
    </location>
</feature>
<feature type="chain" id="PRO_5042107781" description="Penicillin-binding protein activator LpoB" evidence="1">
    <location>
        <begin position="23"/>
        <end position="179"/>
    </location>
</feature>
<sequence length="179" mass="18865">MNWRAFLASTSLALLLSGCAGMNLHTAKPLSAKQDGGAWAVLPFVNNTETPMANARAAAMAAGVLQSDGLQLRGNLPISTRTEALLGGDWKKEYASALRAARSDGTRYALGGSVDEWDYRAGINAEPEVAMTLWVVDVASDRVIWSGVGSAHGGSLGRGGTGTVGQRLIQRLLKRALDR</sequence>
<dbReference type="EMBL" id="JAAXYO010000115">
    <property type="protein sequence ID" value="MBU2788204.1"/>
    <property type="molecule type" value="Genomic_DNA"/>
</dbReference>
<dbReference type="Proteomes" id="UP001197378">
    <property type="component" value="Unassembled WGS sequence"/>
</dbReference>
<evidence type="ECO:0008006" key="4">
    <source>
        <dbReference type="Google" id="ProtNLM"/>
    </source>
</evidence>
<evidence type="ECO:0000313" key="3">
    <source>
        <dbReference type="Proteomes" id="UP001197378"/>
    </source>
</evidence>
<comment type="caution">
    <text evidence="2">The sequence shown here is derived from an EMBL/GenBank/DDBJ whole genome shotgun (WGS) entry which is preliminary data.</text>
</comment>
<evidence type="ECO:0000313" key="2">
    <source>
        <dbReference type="EMBL" id="MBU2788204.1"/>
    </source>
</evidence>
<proteinExistence type="predicted"/>